<dbReference type="Pfam" id="PF12895">
    <property type="entry name" value="ANAPC3"/>
    <property type="match status" value="1"/>
</dbReference>
<evidence type="ECO:0000256" key="17">
    <source>
        <dbReference type="PROSITE-ProRule" id="PRU00339"/>
    </source>
</evidence>
<evidence type="ECO:0000256" key="16">
    <source>
        <dbReference type="ARBA" id="ARBA00023306"/>
    </source>
</evidence>
<dbReference type="InterPro" id="IPR027995">
    <property type="entry name" value="Galactosyl_T_N"/>
</dbReference>
<dbReference type="PANTHER" id="PTHR12558:SF9">
    <property type="entry name" value="CELL DIVISION CYCLE PROTEIN 16 HOMOLOG"/>
    <property type="match status" value="1"/>
</dbReference>
<dbReference type="GO" id="GO:0016020">
    <property type="term" value="C:membrane"/>
    <property type="evidence" value="ECO:0007669"/>
    <property type="project" value="UniProtKB-SubCell"/>
</dbReference>
<proteinExistence type="inferred from homology"/>
<dbReference type="InterPro" id="IPR027791">
    <property type="entry name" value="Galactosyl_T_C"/>
</dbReference>
<evidence type="ECO:0000256" key="10">
    <source>
        <dbReference type="ARBA" id="ARBA00022786"/>
    </source>
</evidence>
<feature type="compositionally biased region" description="Acidic residues" evidence="18">
    <location>
        <begin position="872"/>
        <end position="881"/>
    </location>
</feature>
<keyword evidence="9" id="KW-0498">Mitosis</keyword>
<dbReference type="Gene3D" id="1.25.40.10">
    <property type="entry name" value="Tetratricopeptide repeat domain"/>
    <property type="match status" value="1"/>
</dbReference>
<feature type="repeat" description="TPR" evidence="17">
    <location>
        <begin position="720"/>
        <end position="753"/>
    </location>
</feature>
<dbReference type="PRINTS" id="PR02050">
    <property type="entry name" value="B14GALTRFASE"/>
</dbReference>
<evidence type="ECO:0000256" key="15">
    <source>
        <dbReference type="ARBA" id="ARBA00023180"/>
    </source>
</evidence>
<dbReference type="PROSITE" id="PS50005">
    <property type="entry name" value="TPR"/>
    <property type="match status" value="2"/>
</dbReference>
<dbReference type="Pfam" id="PF13424">
    <property type="entry name" value="TPR_12"/>
    <property type="match status" value="1"/>
</dbReference>
<dbReference type="Gene3D" id="3.90.550.10">
    <property type="entry name" value="Spore Coat Polysaccharide Biosynthesis Protein SpsA, Chain A"/>
    <property type="match status" value="1"/>
</dbReference>
<evidence type="ECO:0000256" key="6">
    <source>
        <dbReference type="ARBA" id="ARBA00022679"/>
    </source>
</evidence>
<evidence type="ECO:0000256" key="13">
    <source>
        <dbReference type="ARBA" id="ARBA00022989"/>
    </source>
</evidence>
<accession>A0A0R3TKX2</accession>
<dbReference type="Pfam" id="PF13733">
    <property type="entry name" value="Glyco_transf_7N"/>
    <property type="match status" value="1"/>
</dbReference>
<dbReference type="Pfam" id="PF02709">
    <property type="entry name" value="Glyco_transf_7C"/>
    <property type="match status" value="1"/>
</dbReference>
<dbReference type="InterPro" id="IPR003859">
    <property type="entry name" value="Galactosyl_T"/>
</dbReference>
<evidence type="ECO:0000256" key="1">
    <source>
        <dbReference type="ARBA" id="ARBA00004606"/>
    </source>
</evidence>
<dbReference type="InterPro" id="IPR019734">
    <property type="entry name" value="TPR_rpt"/>
</dbReference>
<comment type="pathway">
    <text evidence="2">Protein modification; protein glycosylation.</text>
</comment>
<evidence type="ECO:0000256" key="11">
    <source>
        <dbReference type="ARBA" id="ARBA00022803"/>
    </source>
</evidence>
<dbReference type="PANTHER" id="PTHR12558">
    <property type="entry name" value="CELL DIVISION CYCLE 16,23,27"/>
    <property type="match status" value="1"/>
</dbReference>
<evidence type="ECO:0000256" key="8">
    <source>
        <dbReference type="ARBA" id="ARBA00022737"/>
    </source>
</evidence>
<evidence type="ECO:0000313" key="22">
    <source>
        <dbReference type="Proteomes" id="UP000278807"/>
    </source>
</evidence>
<evidence type="ECO:0000256" key="5">
    <source>
        <dbReference type="ARBA" id="ARBA00022676"/>
    </source>
</evidence>
<evidence type="ECO:0000256" key="7">
    <source>
        <dbReference type="ARBA" id="ARBA00022692"/>
    </source>
</evidence>
<keyword evidence="11 17" id="KW-0802">TPR repeat</keyword>
<dbReference type="Pfam" id="PF13432">
    <property type="entry name" value="TPR_16"/>
    <property type="match status" value="1"/>
</dbReference>
<evidence type="ECO:0000256" key="3">
    <source>
        <dbReference type="ARBA" id="ARBA00005735"/>
    </source>
</evidence>
<reference evidence="23" key="1">
    <citation type="submission" date="2016-04" db="UniProtKB">
        <authorList>
            <consortium name="WormBaseParasite"/>
        </authorList>
    </citation>
    <scope>IDENTIFICATION</scope>
</reference>
<feature type="domain" description="Galactosyltransferase N-terminal" evidence="20">
    <location>
        <begin position="29"/>
        <end position="138"/>
    </location>
</feature>
<evidence type="ECO:0000259" key="20">
    <source>
        <dbReference type="Pfam" id="PF13733"/>
    </source>
</evidence>
<reference evidence="21 22" key="2">
    <citation type="submission" date="2018-11" db="EMBL/GenBank/DDBJ databases">
        <authorList>
            <consortium name="Pathogen Informatics"/>
        </authorList>
    </citation>
    <scope>NUCLEOTIDE SEQUENCE [LARGE SCALE GENOMIC DNA]</scope>
</reference>
<keyword evidence="8" id="KW-0677">Repeat</keyword>
<dbReference type="GO" id="GO:0005737">
    <property type="term" value="C:cytoplasm"/>
    <property type="evidence" value="ECO:0007669"/>
    <property type="project" value="TreeGrafter"/>
</dbReference>
<keyword evidence="4" id="KW-0132">Cell division</keyword>
<dbReference type="EMBL" id="UZAE01012140">
    <property type="protein sequence ID" value="VDO03708.1"/>
    <property type="molecule type" value="Genomic_DNA"/>
</dbReference>
<keyword evidence="6" id="KW-0808">Transferase</keyword>
<dbReference type="SUPFAM" id="SSF48452">
    <property type="entry name" value="TPR-like"/>
    <property type="match status" value="2"/>
</dbReference>
<evidence type="ECO:0000256" key="9">
    <source>
        <dbReference type="ARBA" id="ARBA00022776"/>
    </source>
</evidence>
<keyword evidence="22" id="KW-1185">Reference proteome</keyword>
<dbReference type="GO" id="GO:0051301">
    <property type="term" value="P:cell division"/>
    <property type="evidence" value="ECO:0007669"/>
    <property type="project" value="UniProtKB-KW"/>
</dbReference>
<keyword evidence="12" id="KW-0735">Signal-anchor</keyword>
<dbReference type="SUPFAM" id="SSF53448">
    <property type="entry name" value="Nucleotide-diphospho-sugar transferases"/>
    <property type="match status" value="1"/>
</dbReference>
<name>A0A0R3TKX2_RODNA</name>
<evidence type="ECO:0000313" key="23">
    <source>
        <dbReference type="WBParaSite" id="HNAJ_0000785201-mRNA-1"/>
    </source>
</evidence>
<keyword evidence="13" id="KW-1133">Transmembrane helix</keyword>
<comment type="similarity">
    <text evidence="3">Belongs to the glycosyltransferase 7 family.</text>
</comment>
<feature type="repeat" description="TPR" evidence="17">
    <location>
        <begin position="686"/>
        <end position="719"/>
    </location>
</feature>
<evidence type="ECO:0000259" key="19">
    <source>
        <dbReference type="Pfam" id="PF02709"/>
    </source>
</evidence>
<dbReference type="InterPro" id="IPR029044">
    <property type="entry name" value="Nucleotide-diphossugar_trans"/>
</dbReference>
<keyword evidence="10" id="KW-0833">Ubl conjugation pathway</keyword>
<dbReference type="STRING" id="102285.A0A0R3TKX2"/>
<evidence type="ECO:0000313" key="21">
    <source>
        <dbReference type="EMBL" id="VDO03708.1"/>
    </source>
</evidence>
<dbReference type="GO" id="GO:0005975">
    <property type="term" value="P:carbohydrate metabolic process"/>
    <property type="evidence" value="ECO:0007669"/>
    <property type="project" value="InterPro"/>
</dbReference>
<dbReference type="OrthoDB" id="10006270at2759"/>
<dbReference type="GO" id="GO:0016757">
    <property type="term" value="F:glycosyltransferase activity"/>
    <property type="evidence" value="ECO:0007669"/>
    <property type="project" value="UniProtKB-KW"/>
</dbReference>
<feature type="region of interest" description="Disordered" evidence="18">
    <location>
        <begin position="849"/>
        <end position="881"/>
    </location>
</feature>
<dbReference type="GO" id="GO:0016567">
    <property type="term" value="P:protein ubiquitination"/>
    <property type="evidence" value="ECO:0007669"/>
    <property type="project" value="TreeGrafter"/>
</dbReference>
<dbReference type="GO" id="GO:0005680">
    <property type="term" value="C:anaphase-promoting complex"/>
    <property type="evidence" value="ECO:0007669"/>
    <property type="project" value="TreeGrafter"/>
</dbReference>
<evidence type="ECO:0000256" key="2">
    <source>
        <dbReference type="ARBA" id="ARBA00004922"/>
    </source>
</evidence>
<organism evidence="23">
    <name type="scientific">Rodentolepis nana</name>
    <name type="common">Dwarf tapeworm</name>
    <name type="synonym">Hymenolepis nana</name>
    <dbReference type="NCBI Taxonomy" id="102285"/>
    <lineage>
        <taxon>Eukaryota</taxon>
        <taxon>Metazoa</taxon>
        <taxon>Spiralia</taxon>
        <taxon>Lophotrochozoa</taxon>
        <taxon>Platyhelminthes</taxon>
        <taxon>Cestoda</taxon>
        <taxon>Eucestoda</taxon>
        <taxon>Cyclophyllidea</taxon>
        <taxon>Hymenolepididae</taxon>
        <taxon>Rodentolepis</taxon>
    </lineage>
</organism>
<dbReference type="WBParaSite" id="HNAJ_0000785201-mRNA-1">
    <property type="protein sequence ID" value="HNAJ_0000785201-mRNA-1"/>
    <property type="gene ID" value="HNAJ_0000785201"/>
</dbReference>
<keyword evidence="16" id="KW-0131">Cell cycle</keyword>
<feature type="compositionally biased region" description="Polar residues" evidence="18">
    <location>
        <begin position="853"/>
        <end position="870"/>
    </location>
</feature>
<keyword evidence="5" id="KW-0328">Glycosyltransferase</keyword>
<feature type="domain" description="Galactosyltransferase C-terminal" evidence="19">
    <location>
        <begin position="151"/>
        <end position="218"/>
    </location>
</feature>
<gene>
    <name evidence="21" type="ORF">HNAJ_LOCUS7848</name>
</gene>
<keyword evidence="15" id="KW-0325">Glycoprotein</keyword>
<evidence type="ECO:0000256" key="14">
    <source>
        <dbReference type="ARBA" id="ARBA00023136"/>
    </source>
</evidence>
<dbReference type="InterPro" id="IPR011990">
    <property type="entry name" value="TPR-like_helical_dom_sf"/>
</dbReference>
<dbReference type="UniPathway" id="UPA00378"/>
<dbReference type="SMART" id="SM00028">
    <property type="entry name" value="TPR"/>
    <property type="match status" value="8"/>
</dbReference>
<keyword evidence="14" id="KW-0472">Membrane</keyword>
<dbReference type="AlphaFoldDB" id="A0A0R3TKX2"/>
<evidence type="ECO:0000256" key="12">
    <source>
        <dbReference type="ARBA" id="ARBA00022968"/>
    </source>
</evidence>
<evidence type="ECO:0000256" key="18">
    <source>
        <dbReference type="SAM" id="MobiDB-lite"/>
    </source>
</evidence>
<dbReference type="Proteomes" id="UP000278807">
    <property type="component" value="Unassembled WGS sequence"/>
</dbReference>
<dbReference type="GO" id="GO:0031145">
    <property type="term" value="P:anaphase-promoting complex-dependent catabolic process"/>
    <property type="evidence" value="ECO:0007669"/>
    <property type="project" value="TreeGrafter"/>
</dbReference>
<protein>
    <submittedName>
        <fullName evidence="23">Glyco_transf_7C domain-containing protein</fullName>
    </submittedName>
</protein>
<evidence type="ECO:0000256" key="4">
    <source>
        <dbReference type="ARBA" id="ARBA00022618"/>
    </source>
</evidence>
<sequence>MSKIHDLTVTLYKPDLTYAEMDGMASLRYDKNECRINKSLSKFLIVIPAKDRRQDLLQFLLYMPSYFCFQGASMDILVVEQRSNGSFNKGLLFNAAIREVDRANSGSNPHDRLAGYDCFAFHDIDKLPVYPNVPYICKSGPHCLMTERRYESGFRISYSTFLGGIVMFTRKQLEKMNGASNSFLNWGGEDDDLWNRAKIVNLTVYRPKQEEGVYYEFDIDHKRIMNPDRFDLLANRNNYKSMMDDGLRQANYKLVERVDYNNFVWLNTIKDTLLLADVLINSGQYHRAIDLLNRNEKLRESYYGRFLIAQCYFKCHGFVEALNVLDNMEANQRSGLRFSSGAFIHFPNPKGQLDLTASVLDHTYLPEGVSVSMLTSSVSLLRGHVHVALNNIALAIVNYKEAFRQDPFCFEALERLQSLEAMCEDDQKQISKLDLVGFSPEMTSLVEAIYMRKHPEDFPTNIPCGLEPLKESFEVILNLAEFYLSINHYKKVYEITSRILEDDPLNPECLPIHISILKMLDKTNDLFALANQLVSIYPKSAIAWFATGTYCLSTRKHDLAKRHLRKATHEDRRFGYAWLALGHAHAADNEHDQAIAAYCTAAQVIRTSHIPMLYIGVEYGRSGNKKLAERFLKHTLSLAPNDPAVLHELGTLNYEFTNFDTALKYLQAAYKSACALSGQVLAPYWEPLLNNLAFTYRQLGQLDEALEMHKAALKLVENSPRTLEAMALVYAQQGHFGQAIRALQTALPLHASRVQATITVDLLNFCHRMYARQLETVFLPDYPLGPTSATNAADAAARCTNEEDKEEFAVGRDITEMPPKERFQLLNPSLSSGPPQGVPNIREDLDIARVSAAPSQSINQPPPERQSNPADSVEEVSMEME</sequence>
<keyword evidence="7" id="KW-0812">Transmembrane</keyword>
<dbReference type="GO" id="GO:0045842">
    <property type="term" value="P:positive regulation of mitotic metaphase/anaphase transition"/>
    <property type="evidence" value="ECO:0007669"/>
    <property type="project" value="TreeGrafter"/>
</dbReference>
<comment type="subcellular location">
    <subcellularLocation>
        <location evidence="1">Membrane</location>
        <topology evidence="1">Single-pass type II membrane protein</topology>
    </subcellularLocation>
</comment>